<feature type="binding site" evidence="4">
    <location>
        <position position="152"/>
    </location>
    <ligand>
        <name>ATP</name>
        <dbReference type="ChEBI" id="CHEBI:30616"/>
    </ligand>
</feature>
<dbReference type="Gene3D" id="3.40.50.20">
    <property type="match status" value="1"/>
</dbReference>
<dbReference type="EMBL" id="WJBE01000007">
    <property type="protein sequence ID" value="MBC3899882.1"/>
    <property type="molecule type" value="Genomic_DNA"/>
</dbReference>
<dbReference type="RefSeq" id="WP_186894280.1">
    <property type="nucleotide sequence ID" value="NZ_WJBE01000007.1"/>
</dbReference>
<dbReference type="SUPFAM" id="SSF51246">
    <property type="entry name" value="Rudiment single hybrid motif"/>
    <property type="match status" value="1"/>
</dbReference>
<comment type="subunit">
    <text evidence="4 5">Homodimer.</text>
</comment>
<gene>
    <name evidence="4 5" type="primary">purK</name>
    <name evidence="7" type="ORF">GH811_09665</name>
</gene>
<dbReference type="InterPro" id="IPR040686">
    <property type="entry name" value="PurK_C"/>
</dbReference>
<comment type="function">
    <text evidence="4">Catalyzes the ATP-dependent conversion of 5-aminoimidazole ribonucleotide (AIR) and HCO(3)(-) to N5-carboxyaminoimidazole ribonucleotide (N5-CAIR).</text>
</comment>
<feature type="domain" description="ATP-grasp" evidence="6">
    <location>
        <begin position="116"/>
        <end position="301"/>
    </location>
</feature>
<keyword evidence="1 4" id="KW-0547">Nucleotide-binding</keyword>
<dbReference type="PANTHER" id="PTHR11609:SF5">
    <property type="entry name" value="PHOSPHORIBOSYLAMINOIMIDAZOLE CARBOXYLASE"/>
    <property type="match status" value="1"/>
</dbReference>
<evidence type="ECO:0000256" key="5">
    <source>
        <dbReference type="RuleBase" id="RU361200"/>
    </source>
</evidence>
<evidence type="ECO:0000259" key="6">
    <source>
        <dbReference type="PROSITE" id="PS50975"/>
    </source>
</evidence>
<accession>A0ABR6YXF0</accession>
<dbReference type="SUPFAM" id="SSF52440">
    <property type="entry name" value="PreATP-grasp domain"/>
    <property type="match status" value="1"/>
</dbReference>
<protein>
    <recommendedName>
        <fullName evidence="4 5">N5-carboxyaminoimidazole ribonucleotide synthase</fullName>
        <shortName evidence="4 5">N5-CAIR synthase</shortName>
        <ecNumber evidence="4 5">6.3.4.18</ecNumber>
    </recommendedName>
    <alternativeName>
        <fullName evidence="4 5">5-(carboxyamino)imidazole ribonucleotide synthetase</fullName>
    </alternativeName>
</protein>
<dbReference type="Pfam" id="PF17769">
    <property type="entry name" value="PurK_C"/>
    <property type="match status" value="1"/>
</dbReference>
<dbReference type="InterPro" id="IPR011054">
    <property type="entry name" value="Rudment_hybrid_motif"/>
</dbReference>
<proteinExistence type="inferred from homology"/>
<evidence type="ECO:0000256" key="2">
    <source>
        <dbReference type="ARBA" id="ARBA00022755"/>
    </source>
</evidence>
<dbReference type="Pfam" id="PF22660">
    <property type="entry name" value="RS_preATP-grasp-like"/>
    <property type="match status" value="1"/>
</dbReference>
<dbReference type="PROSITE" id="PS50975">
    <property type="entry name" value="ATP_GRASP"/>
    <property type="match status" value="1"/>
</dbReference>
<comment type="caution">
    <text evidence="7">The sequence shown here is derived from an EMBL/GenBank/DDBJ whole genome shotgun (WGS) entry which is preliminary data.</text>
</comment>
<comment type="pathway">
    <text evidence="4 5">Purine metabolism; IMP biosynthesis via de novo pathway; 5-amino-1-(5-phospho-D-ribosyl)imidazole-4-carboxylate from 5-amino-1-(5-phospho-D-ribosyl)imidazole (N5-CAIR route): step 1/2.</text>
</comment>
<evidence type="ECO:0000313" key="8">
    <source>
        <dbReference type="Proteomes" id="UP000622405"/>
    </source>
</evidence>
<dbReference type="InterPro" id="IPR016185">
    <property type="entry name" value="PreATP-grasp_dom_sf"/>
</dbReference>
<dbReference type="PANTHER" id="PTHR11609">
    <property type="entry name" value="PURINE BIOSYNTHESIS PROTEIN 6/7, PUR6/7"/>
    <property type="match status" value="1"/>
</dbReference>
<dbReference type="NCBIfam" id="TIGR01161">
    <property type="entry name" value="purK"/>
    <property type="match status" value="1"/>
</dbReference>
<dbReference type="InterPro" id="IPR054350">
    <property type="entry name" value="PurT/PurK_preATP-grasp"/>
</dbReference>
<feature type="binding site" evidence="4">
    <location>
        <position position="195"/>
    </location>
    <ligand>
        <name>ATP</name>
        <dbReference type="ChEBI" id="CHEBI:30616"/>
    </ligand>
</feature>
<evidence type="ECO:0000256" key="4">
    <source>
        <dbReference type="HAMAP-Rule" id="MF_01928"/>
    </source>
</evidence>
<evidence type="ECO:0000313" key="7">
    <source>
        <dbReference type="EMBL" id="MBC3899882.1"/>
    </source>
</evidence>
<comment type="caution">
    <text evidence="4">Lacks conserved residue(s) required for the propagation of feature annotation.</text>
</comment>
<dbReference type="HAMAP" id="MF_01928">
    <property type="entry name" value="PurK"/>
    <property type="match status" value="1"/>
</dbReference>
<dbReference type="SUPFAM" id="SSF56059">
    <property type="entry name" value="Glutathione synthetase ATP-binding domain-like"/>
    <property type="match status" value="1"/>
</dbReference>
<comment type="function">
    <text evidence="5">Catalyzes the ATP-dependent conversion of 5-aminoimidazole ribonucleotide (AIR) and HCO(3)- to N5-carboxyaminoimidazole ribonucleotide (N5-CAIR).</text>
</comment>
<evidence type="ECO:0000256" key="3">
    <source>
        <dbReference type="ARBA" id="ARBA00022840"/>
    </source>
</evidence>
<name>A0ABR6YXF0_9FIRM</name>
<dbReference type="InterPro" id="IPR005875">
    <property type="entry name" value="PurK"/>
</dbReference>
<keyword evidence="8" id="KW-1185">Reference proteome</keyword>
<reference evidence="7 8" key="1">
    <citation type="journal article" date="2020" name="mSystems">
        <title>Defining Genomic and Predicted Metabolic Features of the Acetobacterium Genus.</title>
        <authorList>
            <person name="Ross D.E."/>
            <person name="Marshall C.W."/>
            <person name="Gulliver D."/>
            <person name="May H.D."/>
            <person name="Norman R.S."/>
        </authorList>
    </citation>
    <scope>NUCLEOTIDE SEQUENCE [LARGE SCALE GENOMIC DNA]</scope>
    <source>
        <strain evidence="7 8">DSM 4132</strain>
    </source>
</reference>
<organism evidence="7 8">
    <name type="scientific">Acetobacterium malicum</name>
    <dbReference type="NCBI Taxonomy" id="52692"/>
    <lineage>
        <taxon>Bacteria</taxon>
        <taxon>Bacillati</taxon>
        <taxon>Bacillota</taxon>
        <taxon>Clostridia</taxon>
        <taxon>Eubacteriales</taxon>
        <taxon>Eubacteriaceae</taxon>
        <taxon>Acetobacterium</taxon>
    </lineage>
</organism>
<keyword evidence="2 4" id="KW-0658">Purine biosynthesis</keyword>
<dbReference type="EC" id="6.3.4.18" evidence="4 5"/>
<feature type="binding site" evidence="4">
    <location>
        <position position="217"/>
    </location>
    <ligand>
        <name>ATP</name>
        <dbReference type="ChEBI" id="CHEBI:30616"/>
    </ligand>
</feature>
<dbReference type="Proteomes" id="UP000622405">
    <property type="component" value="Unassembled WGS sequence"/>
</dbReference>
<comment type="catalytic activity">
    <reaction evidence="4 5">
        <text>5-amino-1-(5-phospho-beta-D-ribosyl)imidazole + hydrogencarbonate + ATP = 5-carboxyamino-1-(5-phospho-D-ribosyl)imidazole + ADP + phosphate + 2 H(+)</text>
        <dbReference type="Rhea" id="RHEA:19317"/>
        <dbReference type="ChEBI" id="CHEBI:15378"/>
        <dbReference type="ChEBI" id="CHEBI:17544"/>
        <dbReference type="ChEBI" id="CHEBI:30616"/>
        <dbReference type="ChEBI" id="CHEBI:43474"/>
        <dbReference type="ChEBI" id="CHEBI:58730"/>
        <dbReference type="ChEBI" id="CHEBI:137981"/>
        <dbReference type="ChEBI" id="CHEBI:456216"/>
        <dbReference type="EC" id="6.3.4.18"/>
    </reaction>
</comment>
<comment type="similarity">
    <text evidence="4 5">Belongs to the PurK/PurT family.</text>
</comment>
<feature type="binding site" evidence="4">
    <location>
        <begin position="187"/>
        <end position="190"/>
    </location>
    <ligand>
        <name>ATP</name>
        <dbReference type="ChEBI" id="CHEBI:30616"/>
    </ligand>
</feature>
<feature type="binding site" evidence="4">
    <location>
        <position position="112"/>
    </location>
    <ligand>
        <name>ATP</name>
        <dbReference type="ChEBI" id="CHEBI:30616"/>
    </ligand>
</feature>
<dbReference type="Pfam" id="PF02222">
    <property type="entry name" value="ATP-grasp"/>
    <property type="match status" value="1"/>
</dbReference>
<evidence type="ECO:0000256" key="1">
    <source>
        <dbReference type="ARBA" id="ARBA00022741"/>
    </source>
</evidence>
<keyword evidence="4 5" id="KW-0436">Ligase</keyword>
<dbReference type="InterPro" id="IPR011761">
    <property type="entry name" value="ATP-grasp"/>
</dbReference>
<dbReference type="NCBIfam" id="NF004679">
    <property type="entry name" value="PRK06019.1-5"/>
    <property type="match status" value="1"/>
</dbReference>
<sequence>MNRKVIKQLDSPSTIGIIGGGQLGRMLVLEAKRLGLKVIVLDPKENSPAGQIADFQMVAEFDDLTALKLLALKTDVITYEFEHIDVALLGIIEQEGATIYPSAKTLGMIQNKYRQKSRLRNIGIKVPDFYRIENLAELVFIFDRLDQKMVLKTCTGGYDGKGSRVITDRCELEKTLAEFSDYGVMAEELIHYEKEVSIIFAMNHDGIQFYPVTENIHHQGILLNSFVPANISIEMENRIRTIARKIAEEINDYGVFCIEFFIDDSANILVNEIAPRPHNSGHYSIEGCVTSQFEQLARIITGMPLGSTELRLPCAMFNILGSEAATGKYQISGLDSMMGLTDCHLHLYGKPESGELKKIGHITALGDSVAAANSKAEKALSLIKINRLRSA</sequence>
<dbReference type="InterPro" id="IPR013815">
    <property type="entry name" value="ATP_grasp_subdomain_1"/>
</dbReference>
<dbReference type="GO" id="GO:0034028">
    <property type="term" value="F:5-(carboxyamino)imidazole ribonucleotide synthase activity"/>
    <property type="evidence" value="ECO:0007669"/>
    <property type="project" value="UniProtKB-EC"/>
</dbReference>
<dbReference type="NCBIfam" id="NF004675">
    <property type="entry name" value="PRK06019.1-1"/>
    <property type="match status" value="1"/>
</dbReference>
<dbReference type="Gene3D" id="3.30.1490.20">
    <property type="entry name" value="ATP-grasp fold, A domain"/>
    <property type="match status" value="1"/>
</dbReference>
<dbReference type="InterPro" id="IPR003135">
    <property type="entry name" value="ATP-grasp_carboxylate-amine"/>
</dbReference>
<feature type="binding site" evidence="4">
    <location>
        <begin position="271"/>
        <end position="272"/>
    </location>
    <ligand>
        <name>ATP</name>
        <dbReference type="ChEBI" id="CHEBI:30616"/>
    </ligand>
</feature>
<dbReference type="Gene3D" id="3.30.470.20">
    <property type="entry name" value="ATP-grasp fold, B domain"/>
    <property type="match status" value="1"/>
</dbReference>
<keyword evidence="3 4" id="KW-0067">ATP-binding</keyword>